<evidence type="ECO:0000313" key="2">
    <source>
        <dbReference type="Proteomes" id="UP001174909"/>
    </source>
</evidence>
<gene>
    <name evidence="1" type="ORF">GBAR_LOCUS7336</name>
</gene>
<evidence type="ECO:0000313" key="1">
    <source>
        <dbReference type="EMBL" id="CAI8011342.1"/>
    </source>
</evidence>
<keyword evidence="2" id="KW-1185">Reference proteome</keyword>
<reference evidence="1" key="1">
    <citation type="submission" date="2023-03" db="EMBL/GenBank/DDBJ databases">
        <authorList>
            <person name="Steffen K."/>
            <person name="Cardenas P."/>
        </authorList>
    </citation>
    <scope>NUCLEOTIDE SEQUENCE</scope>
</reference>
<comment type="caution">
    <text evidence="1">The sequence shown here is derived from an EMBL/GenBank/DDBJ whole genome shotgun (WGS) entry which is preliminary data.</text>
</comment>
<name>A0AA35RJQ6_GEOBA</name>
<proteinExistence type="predicted"/>
<accession>A0AA35RJQ6</accession>
<sequence length="14" mass="1579">MRPSIAKRLGSHPE</sequence>
<protein>
    <submittedName>
        <fullName evidence="1">Uncharacterized protein</fullName>
    </submittedName>
</protein>
<organism evidence="1 2">
    <name type="scientific">Geodia barretti</name>
    <name type="common">Barrett's horny sponge</name>
    <dbReference type="NCBI Taxonomy" id="519541"/>
    <lineage>
        <taxon>Eukaryota</taxon>
        <taxon>Metazoa</taxon>
        <taxon>Porifera</taxon>
        <taxon>Demospongiae</taxon>
        <taxon>Heteroscleromorpha</taxon>
        <taxon>Tetractinellida</taxon>
        <taxon>Astrophorina</taxon>
        <taxon>Geodiidae</taxon>
        <taxon>Geodia</taxon>
    </lineage>
</organism>
<dbReference type="EMBL" id="CASHTH010001096">
    <property type="protein sequence ID" value="CAI8011342.1"/>
    <property type="molecule type" value="Genomic_DNA"/>
</dbReference>
<dbReference type="Proteomes" id="UP001174909">
    <property type="component" value="Unassembled WGS sequence"/>
</dbReference>